<dbReference type="EMBL" id="AYKW01000023">
    <property type="protein sequence ID" value="PIL28737.1"/>
    <property type="molecule type" value="Genomic_DNA"/>
</dbReference>
<reference evidence="2 3" key="1">
    <citation type="journal article" date="2015" name="Sci. Rep.">
        <title>Chromosome-level genome map provides insights into diverse defense mechanisms in the medicinal fungus Ganoderma sinense.</title>
        <authorList>
            <person name="Zhu Y."/>
            <person name="Xu J."/>
            <person name="Sun C."/>
            <person name="Zhou S."/>
            <person name="Xu H."/>
            <person name="Nelson D.R."/>
            <person name="Qian J."/>
            <person name="Song J."/>
            <person name="Luo H."/>
            <person name="Xiang L."/>
            <person name="Li Y."/>
            <person name="Xu Z."/>
            <person name="Ji A."/>
            <person name="Wang L."/>
            <person name="Lu S."/>
            <person name="Hayward A."/>
            <person name="Sun W."/>
            <person name="Li X."/>
            <person name="Schwartz D.C."/>
            <person name="Wang Y."/>
            <person name="Chen S."/>
        </authorList>
    </citation>
    <scope>NUCLEOTIDE SEQUENCE [LARGE SCALE GENOMIC DNA]</scope>
    <source>
        <strain evidence="2 3">ZZ0214-1</strain>
    </source>
</reference>
<feature type="compositionally biased region" description="Basic and acidic residues" evidence="1">
    <location>
        <begin position="57"/>
        <end position="66"/>
    </location>
</feature>
<evidence type="ECO:0000256" key="1">
    <source>
        <dbReference type="SAM" id="MobiDB-lite"/>
    </source>
</evidence>
<protein>
    <submittedName>
        <fullName evidence="2">Uncharacterized protein</fullName>
    </submittedName>
</protein>
<dbReference type="Proteomes" id="UP000230002">
    <property type="component" value="Unassembled WGS sequence"/>
</dbReference>
<gene>
    <name evidence="2" type="ORF">GSI_08781</name>
</gene>
<name>A0A2G8S4T3_9APHY</name>
<keyword evidence="3" id="KW-1185">Reference proteome</keyword>
<dbReference type="AlphaFoldDB" id="A0A2G8S4T3"/>
<evidence type="ECO:0000313" key="2">
    <source>
        <dbReference type="EMBL" id="PIL28737.1"/>
    </source>
</evidence>
<organism evidence="2 3">
    <name type="scientific">Ganoderma sinense ZZ0214-1</name>
    <dbReference type="NCBI Taxonomy" id="1077348"/>
    <lineage>
        <taxon>Eukaryota</taxon>
        <taxon>Fungi</taxon>
        <taxon>Dikarya</taxon>
        <taxon>Basidiomycota</taxon>
        <taxon>Agaricomycotina</taxon>
        <taxon>Agaricomycetes</taxon>
        <taxon>Polyporales</taxon>
        <taxon>Polyporaceae</taxon>
        <taxon>Ganoderma</taxon>
    </lineage>
</organism>
<proteinExistence type="predicted"/>
<comment type="caution">
    <text evidence="2">The sequence shown here is derived from an EMBL/GenBank/DDBJ whole genome shotgun (WGS) entry which is preliminary data.</text>
</comment>
<accession>A0A2G8S4T3</accession>
<sequence length="91" mass="10099">MDTHPETETNWPEPPAYSPVHYEDKREMGTEPAEEAGRTKTHAASRHLNEDGAPGESHQELCERRAHGLTTGTPSRKPSPLVLDKKGRQAC</sequence>
<feature type="region of interest" description="Disordered" evidence="1">
    <location>
        <begin position="1"/>
        <end position="91"/>
    </location>
</feature>
<evidence type="ECO:0000313" key="3">
    <source>
        <dbReference type="Proteomes" id="UP000230002"/>
    </source>
</evidence>